<dbReference type="Proteomes" id="UP001595613">
    <property type="component" value="Unassembled WGS sequence"/>
</dbReference>
<gene>
    <name evidence="1" type="ORF">ACFOOL_00870</name>
</gene>
<proteinExistence type="predicted"/>
<dbReference type="RefSeq" id="WP_380094023.1">
    <property type="nucleotide sequence ID" value="NZ_JBHRYD010000001.1"/>
</dbReference>
<evidence type="ECO:0000313" key="1">
    <source>
        <dbReference type="EMBL" id="MFC3703302.1"/>
    </source>
</evidence>
<protein>
    <submittedName>
        <fullName evidence="1">Uncharacterized protein</fullName>
    </submittedName>
</protein>
<sequence length="384" mass="40765">MRILVVIIASVFFPLLAHGQAPLSLSSRLESGWTSNAPERPGGSADTYLRQIHDLSLRGTLGITAIGLGLSLEQIRFTGQHAEDDFAVTGAIEASTAPADGVQLRLGYAQTRRWSGETADLGGVVFGIRNPVTEHETIAELTLEGAGMRLVMGVDGLWRMPGLATVAGLPLPPRRIEPETALATLRADGEMALGTDLAGLARLRGFYTHVPAADRFNYWREPASALRGAAGLRLRLDRFTAQVHAGLDLVRPQSAPHLLRALPHFEASAEAAVLERLTLRGSAVTGLELLDPIDGVAGRTMEAELGARLALTEPLSLSATAAVSRERGLYDRTLGQFSRSVRLGAAYALAPGVELEMTAGQEHVEGPGGPYSVRKLAATLAGRL</sequence>
<accession>A0ABV7WVP3</accession>
<name>A0ABV7WVP3_9HYPH</name>
<keyword evidence="2" id="KW-1185">Reference proteome</keyword>
<reference evidence="2" key="1">
    <citation type="journal article" date="2019" name="Int. J. Syst. Evol. Microbiol.">
        <title>The Global Catalogue of Microorganisms (GCM) 10K type strain sequencing project: providing services to taxonomists for standard genome sequencing and annotation.</title>
        <authorList>
            <consortium name="The Broad Institute Genomics Platform"/>
            <consortium name="The Broad Institute Genome Sequencing Center for Infectious Disease"/>
            <person name="Wu L."/>
            <person name="Ma J."/>
        </authorList>
    </citation>
    <scope>NUCLEOTIDE SEQUENCE [LARGE SCALE GENOMIC DNA]</scope>
    <source>
        <strain evidence="2">KCTC 42281</strain>
    </source>
</reference>
<organism evidence="1 2">
    <name type="scientific">Devosia honganensis</name>
    <dbReference type="NCBI Taxonomy" id="1610527"/>
    <lineage>
        <taxon>Bacteria</taxon>
        <taxon>Pseudomonadati</taxon>
        <taxon>Pseudomonadota</taxon>
        <taxon>Alphaproteobacteria</taxon>
        <taxon>Hyphomicrobiales</taxon>
        <taxon>Devosiaceae</taxon>
        <taxon>Devosia</taxon>
    </lineage>
</organism>
<evidence type="ECO:0000313" key="2">
    <source>
        <dbReference type="Proteomes" id="UP001595613"/>
    </source>
</evidence>
<dbReference type="EMBL" id="JBHRYD010000001">
    <property type="protein sequence ID" value="MFC3703302.1"/>
    <property type="molecule type" value="Genomic_DNA"/>
</dbReference>
<comment type="caution">
    <text evidence="1">The sequence shown here is derived from an EMBL/GenBank/DDBJ whole genome shotgun (WGS) entry which is preliminary data.</text>
</comment>